<feature type="region of interest" description="Disordered" evidence="1">
    <location>
        <begin position="427"/>
        <end position="447"/>
    </location>
</feature>
<evidence type="ECO:0000313" key="2">
    <source>
        <dbReference type="EMBL" id="OGY65482.1"/>
    </source>
</evidence>
<name>A0A1G1ZLL9_9BACT</name>
<organism evidence="2 3">
    <name type="scientific">Candidatus Harrisonbacteria bacterium RIFCSPLOWO2_01_FULL_44_18</name>
    <dbReference type="NCBI Taxonomy" id="1798407"/>
    <lineage>
        <taxon>Bacteria</taxon>
        <taxon>Candidatus Harrisoniibacteriota</taxon>
    </lineage>
</organism>
<gene>
    <name evidence="2" type="ORF">A3A16_03565</name>
</gene>
<dbReference type="EMBL" id="MHJJ01000009">
    <property type="protein sequence ID" value="OGY65482.1"/>
    <property type="molecule type" value="Genomic_DNA"/>
</dbReference>
<dbReference type="STRING" id="1798407.A3A16_03565"/>
<evidence type="ECO:0000256" key="1">
    <source>
        <dbReference type="SAM" id="MobiDB-lite"/>
    </source>
</evidence>
<dbReference type="Proteomes" id="UP000177942">
    <property type="component" value="Unassembled WGS sequence"/>
</dbReference>
<comment type="caution">
    <text evidence="2">The sequence shown here is derived from an EMBL/GenBank/DDBJ whole genome shotgun (WGS) entry which is preliminary data.</text>
</comment>
<proteinExistence type="predicted"/>
<sequence>MKSITAKILTMTLICLIVIIAIIFVPVASADHFAGPYTPCGFEPDFAQRCFYKSPGTLELFVCQKNESGDSVWTLFWDDWGSSLILCSQDEDCVENEPGHAFCTKRQQQGEENIFKKISNIMKEGFTSPETADSRRPGDGNSIILKLKAADLQAPKTSACPELMELVQQNTFVTGGKVTGPELEQMIKFGLIVFNKLGQGILKSLQSLFDDTTACYNHETWAMALVDSAGDVLRSNTELGSDFREAAQEAKRLGEQQRAAAESRVGAGHESIMVDLKLVEGSERAEEEETKETTEGKKGEPIILALAMEEAEPESAQPAQLPVLFAASLGKIEIPPKVVKLEFEFFAEAVGKLLKLIWKCPNGSCEINGFNVSMVVSGNGSSIQVAPEQSGPYTYTMTDGSNGESYPVTIVVATQNGVPVPTVVAPLTPATETAPPTPTTQKVLPAR</sequence>
<evidence type="ECO:0000313" key="3">
    <source>
        <dbReference type="Proteomes" id="UP000177942"/>
    </source>
</evidence>
<protein>
    <submittedName>
        <fullName evidence="2">Uncharacterized protein</fullName>
    </submittedName>
</protein>
<dbReference type="AlphaFoldDB" id="A0A1G1ZLL9"/>
<accession>A0A1G1ZLL9</accession>
<reference evidence="2 3" key="1">
    <citation type="journal article" date="2016" name="Nat. Commun.">
        <title>Thousands of microbial genomes shed light on interconnected biogeochemical processes in an aquifer system.</title>
        <authorList>
            <person name="Anantharaman K."/>
            <person name="Brown C.T."/>
            <person name="Hug L.A."/>
            <person name="Sharon I."/>
            <person name="Castelle C.J."/>
            <person name="Probst A.J."/>
            <person name="Thomas B.C."/>
            <person name="Singh A."/>
            <person name="Wilkins M.J."/>
            <person name="Karaoz U."/>
            <person name="Brodie E.L."/>
            <person name="Williams K.H."/>
            <person name="Hubbard S.S."/>
            <person name="Banfield J.F."/>
        </authorList>
    </citation>
    <scope>NUCLEOTIDE SEQUENCE [LARGE SCALE GENOMIC DNA]</scope>
</reference>